<dbReference type="GeneID" id="41977476"/>
<proteinExistence type="inferred from homology"/>
<dbReference type="InterPro" id="IPR036779">
    <property type="entry name" value="LysM_dom_sf"/>
</dbReference>
<keyword evidence="7" id="KW-1185">Reference proteome</keyword>
<dbReference type="InParanoid" id="A0A507AHK8"/>
<dbReference type="PANTHER" id="PTHR34997">
    <property type="entry name" value="AM15"/>
    <property type="match status" value="1"/>
</dbReference>
<dbReference type="InterPro" id="IPR052210">
    <property type="entry name" value="LysM1-like"/>
</dbReference>
<dbReference type="Gene3D" id="3.10.350.10">
    <property type="entry name" value="LysM domain"/>
    <property type="match status" value="5"/>
</dbReference>
<dbReference type="EMBL" id="SKBQ01000077">
    <property type="protein sequence ID" value="TPX08542.1"/>
    <property type="molecule type" value="Genomic_DNA"/>
</dbReference>
<feature type="domain" description="LysM" evidence="5">
    <location>
        <begin position="235"/>
        <end position="280"/>
    </location>
</feature>
<accession>A0A507AHK8</accession>
<dbReference type="OrthoDB" id="5985073at2759"/>
<keyword evidence="1" id="KW-0147">Chitin-binding</keyword>
<feature type="domain" description="LysM" evidence="5">
    <location>
        <begin position="285"/>
        <end position="331"/>
    </location>
</feature>
<feature type="domain" description="LysM" evidence="5">
    <location>
        <begin position="528"/>
        <end position="574"/>
    </location>
</feature>
<comment type="caution">
    <text evidence="6">The sequence shown here is derived from an EMBL/GenBank/DDBJ whole genome shotgun (WGS) entry which is preliminary data.</text>
</comment>
<organism evidence="6 7">
    <name type="scientific">Thyridium curvatum</name>
    <dbReference type="NCBI Taxonomy" id="1093900"/>
    <lineage>
        <taxon>Eukaryota</taxon>
        <taxon>Fungi</taxon>
        <taxon>Dikarya</taxon>
        <taxon>Ascomycota</taxon>
        <taxon>Pezizomycotina</taxon>
        <taxon>Sordariomycetes</taxon>
        <taxon>Sordariomycetidae</taxon>
        <taxon>Thyridiales</taxon>
        <taxon>Thyridiaceae</taxon>
        <taxon>Thyridium</taxon>
    </lineage>
</organism>
<keyword evidence="2" id="KW-0843">Virulence</keyword>
<feature type="signal peptide" evidence="4">
    <location>
        <begin position="1"/>
        <end position="23"/>
    </location>
</feature>
<evidence type="ECO:0000313" key="7">
    <source>
        <dbReference type="Proteomes" id="UP000319257"/>
    </source>
</evidence>
<reference evidence="6 7" key="1">
    <citation type="submission" date="2019-06" db="EMBL/GenBank/DDBJ databases">
        <title>Draft genome sequence of the filamentous fungus Phialemoniopsis curvata isolated from diesel fuel.</title>
        <authorList>
            <person name="Varaljay V.A."/>
            <person name="Lyon W.J."/>
            <person name="Crouch A.L."/>
            <person name="Drake C.E."/>
            <person name="Hollomon J.M."/>
            <person name="Nadeau L.J."/>
            <person name="Nunn H.S."/>
            <person name="Stevenson B.S."/>
            <person name="Bojanowski C.L."/>
            <person name="Crookes-Goodson W.J."/>
        </authorList>
    </citation>
    <scope>NUCLEOTIDE SEQUENCE [LARGE SCALE GENOMIC DNA]</scope>
    <source>
        <strain evidence="6 7">D216</strain>
    </source>
</reference>
<gene>
    <name evidence="6" type="ORF">E0L32_010029</name>
</gene>
<feature type="domain" description="LysM" evidence="5">
    <location>
        <begin position="454"/>
        <end position="500"/>
    </location>
</feature>
<name>A0A507AHK8_9PEZI</name>
<sequence>MLGPSSTLASLVLCLISLRLAQADFVIFEPGLLVNTSTPVAAGEVSQQCISALESTITCDPYLRTSVLGDSISYLAPSILDGFCTSSCGQSLSNYHQSVQSACGGGPQLWQGTPATLYGDQVWAQYNITCFKDSKGQYCQNAIANLTSPDSDQDASILTLPKAALCSECVLKLGQLIQSTAFSNYGLKMAQEWASIQSTCGVTYPTNVQPIAANRTDIPGYAPSGYPVAECVTGKSYTVVGGDDCGKIASANKVPRGALLAVNNVLPDCSDLQIGQQLCLPNPCTLYNVQSGDTCGAITSSQNLTLTQLLSWNAFISPACTNLIAGDSLCVSQPGVVYTGTAIPDATATQTGVYATATVAPPGPVPHGTTAQCGKYYGVKTGDYCQLIAINNTISVDLFEAINPSIDTGCTNLVPGFYYCVFPVLGWNETTSTTSTYVTPPAPTPSGTTGNCYEWHIVVSGDDCSKIEAEYGVSIDQLRQWNPQLKSDCSNLLLDDAYCVHGDAATATSTYVTPPAPTPSGTTGNCYQWHVIVSGDYCAKIESDFNITFAQLQKWNPQLDNDCTNLLLDEAYCVKGDDSTTKRRINLPARMPAVATALAKSPSCPTCIKH</sequence>
<feature type="domain" description="LysM" evidence="5">
    <location>
        <begin position="375"/>
        <end position="421"/>
    </location>
</feature>
<evidence type="ECO:0000256" key="4">
    <source>
        <dbReference type="SAM" id="SignalP"/>
    </source>
</evidence>
<dbReference type="Proteomes" id="UP000319257">
    <property type="component" value="Unassembled WGS sequence"/>
</dbReference>
<dbReference type="CDD" id="cd00118">
    <property type="entry name" value="LysM"/>
    <property type="match status" value="4"/>
</dbReference>
<evidence type="ECO:0000256" key="3">
    <source>
        <dbReference type="ARBA" id="ARBA00044955"/>
    </source>
</evidence>
<dbReference type="SMART" id="SM00257">
    <property type="entry name" value="LysM"/>
    <property type="match status" value="5"/>
</dbReference>
<comment type="similarity">
    <text evidence="3">Belongs to the secreted LysM effector family.</text>
</comment>
<evidence type="ECO:0000313" key="6">
    <source>
        <dbReference type="EMBL" id="TPX08542.1"/>
    </source>
</evidence>
<dbReference type="STRING" id="1093900.A0A507AHK8"/>
<feature type="chain" id="PRO_5021204850" description="LysM domain-containing protein" evidence="4">
    <location>
        <begin position="24"/>
        <end position="610"/>
    </location>
</feature>
<dbReference type="GO" id="GO:0008061">
    <property type="term" value="F:chitin binding"/>
    <property type="evidence" value="ECO:0007669"/>
    <property type="project" value="UniProtKB-KW"/>
</dbReference>
<dbReference type="PROSITE" id="PS51782">
    <property type="entry name" value="LYSM"/>
    <property type="match status" value="5"/>
</dbReference>
<protein>
    <recommendedName>
        <fullName evidence="5">LysM domain-containing protein</fullName>
    </recommendedName>
</protein>
<keyword evidence="4" id="KW-0732">Signal</keyword>
<evidence type="ECO:0000256" key="1">
    <source>
        <dbReference type="ARBA" id="ARBA00022669"/>
    </source>
</evidence>
<evidence type="ECO:0000256" key="2">
    <source>
        <dbReference type="ARBA" id="ARBA00023026"/>
    </source>
</evidence>
<dbReference type="Pfam" id="PF01476">
    <property type="entry name" value="LysM"/>
    <property type="match status" value="4"/>
</dbReference>
<dbReference type="PANTHER" id="PTHR34997:SF1">
    <property type="entry name" value="PEPTIDOGLYCAN-BINDING LYSIN DOMAIN"/>
    <property type="match status" value="1"/>
</dbReference>
<evidence type="ECO:0000259" key="5">
    <source>
        <dbReference type="PROSITE" id="PS51782"/>
    </source>
</evidence>
<dbReference type="SUPFAM" id="SSF54106">
    <property type="entry name" value="LysM domain"/>
    <property type="match status" value="5"/>
</dbReference>
<dbReference type="RefSeq" id="XP_030990253.1">
    <property type="nucleotide sequence ID" value="XM_031132602.1"/>
</dbReference>
<dbReference type="AlphaFoldDB" id="A0A507AHK8"/>
<dbReference type="InterPro" id="IPR018392">
    <property type="entry name" value="LysM"/>
</dbReference>